<dbReference type="PROSITE" id="PS00092">
    <property type="entry name" value="N6_MTASE"/>
    <property type="match status" value="1"/>
</dbReference>
<comment type="caution">
    <text evidence="8">The sequence shown here is derived from an EMBL/GenBank/DDBJ whole genome shotgun (WGS) entry which is preliminary data.</text>
</comment>
<feature type="domain" description="Release factor glutamine methyltransferase N-terminal" evidence="7">
    <location>
        <begin position="5"/>
        <end position="74"/>
    </location>
</feature>
<comment type="similarity">
    <text evidence="5">Belongs to the protein N5-glutamine methyltransferase family. PrmC subfamily.</text>
</comment>
<sequence>MNISEALKEAYEILKENNMDTYMLDTQVLLAHVLKKDRLFLTLNREVELDESTKDVFFNYIEERRKMKPIKYITKECEFMGLDFYVEEGVLIPRPDTEILVEEVLERINSSGYTQVCDVCCGSGAIGLSLAHHGDIKSVELVDISNVALKVSRINTEKLGLGKMVTITEGDLLNDFLDSEMKFDCIVSNPPYIESGVIDELMSDVKDYEPHLALDGGEDGLVFYRKITSQSKEILRDGGMLAFEIGYNQKESVSRILIQNGFKNIETFKDLGDNDRVVIGYL</sequence>
<comment type="catalytic activity">
    <reaction evidence="4 5">
        <text>L-glutaminyl-[peptide chain release factor] + S-adenosyl-L-methionine = N(5)-methyl-L-glutaminyl-[peptide chain release factor] + S-adenosyl-L-homocysteine + H(+)</text>
        <dbReference type="Rhea" id="RHEA:42896"/>
        <dbReference type="Rhea" id="RHEA-COMP:10271"/>
        <dbReference type="Rhea" id="RHEA-COMP:10272"/>
        <dbReference type="ChEBI" id="CHEBI:15378"/>
        <dbReference type="ChEBI" id="CHEBI:30011"/>
        <dbReference type="ChEBI" id="CHEBI:57856"/>
        <dbReference type="ChEBI" id="CHEBI:59789"/>
        <dbReference type="ChEBI" id="CHEBI:61891"/>
        <dbReference type="EC" id="2.1.1.297"/>
    </reaction>
</comment>
<dbReference type="PANTHER" id="PTHR18895:SF74">
    <property type="entry name" value="MTRF1L RELEASE FACTOR GLUTAMINE METHYLTRANSFERASE"/>
    <property type="match status" value="1"/>
</dbReference>
<evidence type="ECO:0000259" key="6">
    <source>
        <dbReference type="Pfam" id="PF05175"/>
    </source>
</evidence>
<dbReference type="SUPFAM" id="SSF53335">
    <property type="entry name" value="S-adenosyl-L-methionine-dependent methyltransferases"/>
    <property type="match status" value="1"/>
</dbReference>
<dbReference type="InterPro" id="IPR040758">
    <property type="entry name" value="PrmC_N"/>
</dbReference>
<dbReference type="RefSeq" id="WP_250859106.1">
    <property type="nucleotide sequence ID" value="NZ_JAGSOJ010000002.1"/>
</dbReference>
<dbReference type="GO" id="GO:0032259">
    <property type="term" value="P:methylation"/>
    <property type="evidence" value="ECO:0007669"/>
    <property type="project" value="UniProtKB-KW"/>
</dbReference>
<evidence type="ECO:0000259" key="7">
    <source>
        <dbReference type="Pfam" id="PF17827"/>
    </source>
</evidence>
<keyword evidence="1 5" id="KW-0489">Methyltransferase</keyword>
<dbReference type="GO" id="GO:0102559">
    <property type="term" value="F:peptide chain release factor N(5)-glutamine methyltransferase activity"/>
    <property type="evidence" value="ECO:0007669"/>
    <property type="project" value="UniProtKB-EC"/>
</dbReference>
<comment type="function">
    <text evidence="5">Methylates the class 1 translation termination release factors RF1/PrfA and RF2/PrfB on the glutamine residue of the universally conserved GGQ motif.</text>
</comment>
<dbReference type="Gene3D" id="3.40.50.150">
    <property type="entry name" value="Vaccinia Virus protein VP39"/>
    <property type="match status" value="1"/>
</dbReference>
<evidence type="ECO:0000256" key="5">
    <source>
        <dbReference type="HAMAP-Rule" id="MF_02126"/>
    </source>
</evidence>
<accession>A0A9J6P1K0</accession>
<dbReference type="PANTHER" id="PTHR18895">
    <property type="entry name" value="HEMK METHYLTRANSFERASE"/>
    <property type="match status" value="1"/>
</dbReference>
<dbReference type="InterPro" id="IPR029063">
    <property type="entry name" value="SAM-dependent_MTases_sf"/>
</dbReference>
<protein>
    <recommendedName>
        <fullName evidence="5">Release factor glutamine methyltransferase</fullName>
        <shortName evidence="5">RF MTase</shortName>
        <ecNumber evidence="5">2.1.1.297</ecNumber>
    </recommendedName>
    <alternativeName>
        <fullName evidence="5">N5-glutamine methyltransferase PrmC</fullName>
    </alternativeName>
    <alternativeName>
        <fullName evidence="5">Protein-(glutamine-N5) MTase PrmC</fullName>
    </alternativeName>
    <alternativeName>
        <fullName evidence="5">Protein-glutamine N-methyltransferase PrmC</fullName>
    </alternativeName>
</protein>
<dbReference type="NCBIfam" id="TIGR03534">
    <property type="entry name" value="RF_mod_PrmC"/>
    <property type="match status" value="1"/>
</dbReference>
<evidence type="ECO:0000256" key="2">
    <source>
        <dbReference type="ARBA" id="ARBA00022679"/>
    </source>
</evidence>
<evidence type="ECO:0000256" key="1">
    <source>
        <dbReference type="ARBA" id="ARBA00022603"/>
    </source>
</evidence>
<evidence type="ECO:0000313" key="8">
    <source>
        <dbReference type="EMBL" id="MCM1990062.1"/>
    </source>
</evidence>
<dbReference type="InterPro" id="IPR002052">
    <property type="entry name" value="DNA_methylase_N6_adenine_CS"/>
</dbReference>
<name>A0A9J6P1K0_9CLOT</name>
<dbReference type="EMBL" id="JAGSOJ010000002">
    <property type="protein sequence ID" value="MCM1990062.1"/>
    <property type="molecule type" value="Genomic_DNA"/>
</dbReference>
<dbReference type="EC" id="2.1.1.297" evidence="5"/>
<proteinExistence type="inferred from homology"/>
<feature type="binding site" evidence="5">
    <location>
        <position position="143"/>
    </location>
    <ligand>
        <name>S-adenosyl-L-methionine</name>
        <dbReference type="ChEBI" id="CHEBI:59789"/>
    </ligand>
</feature>
<keyword evidence="9" id="KW-1185">Reference proteome</keyword>
<keyword evidence="3 5" id="KW-0949">S-adenosyl-L-methionine</keyword>
<feature type="domain" description="Methyltransferase small" evidence="6">
    <location>
        <begin position="98"/>
        <end position="196"/>
    </location>
</feature>
<reference evidence="8" key="1">
    <citation type="journal article" date="2021" name="mSystems">
        <title>Bacteria and Archaea Synergistically Convert Glycine Betaine to Biogenic Methane in the Formosa Cold Seep of the South China Sea.</title>
        <authorList>
            <person name="Li L."/>
            <person name="Zhang W."/>
            <person name="Zhang S."/>
            <person name="Song L."/>
            <person name="Sun Q."/>
            <person name="Zhang H."/>
            <person name="Xiang H."/>
            <person name="Dong X."/>
        </authorList>
    </citation>
    <scope>NUCLEOTIDE SEQUENCE</scope>
    <source>
        <strain evidence="8">ZWT</strain>
    </source>
</reference>
<dbReference type="CDD" id="cd02440">
    <property type="entry name" value="AdoMet_MTases"/>
    <property type="match status" value="1"/>
</dbReference>
<gene>
    <name evidence="5 8" type="primary">prmC</name>
    <name evidence="8" type="ORF">KDK92_09930</name>
</gene>
<dbReference type="InterPro" id="IPR007848">
    <property type="entry name" value="Small_mtfrase_dom"/>
</dbReference>
<feature type="binding site" evidence="5">
    <location>
        <position position="189"/>
    </location>
    <ligand>
        <name>S-adenosyl-L-methionine</name>
        <dbReference type="ChEBI" id="CHEBI:59789"/>
    </ligand>
</feature>
<dbReference type="Proteomes" id="UP001056429">
    <property type="component" value="Unassembled WGS sequence"/>
</dbReference>
<dbReference type="Pfam" id="PF05175">
    <property type="entry name" value="MTS"/>
    <property type="match status" value="1"/>
</dbReference>
<reference evidence="8" key="2">
    <citation type="submission" date="2021-04" db="EMBL/GenBank/DDBJ databases">
        <authorList>
            <person name="Dong X."/>
        </authorList>
    </citation>
    <scope>NUCLEOTIDE SEQUENCE</scope>
    <source>
        <strain evidence="8">ZWT</strain>
    </source>
</reference>
<evidence type="ECO:0000256" key="3">
    <source>
        <dbReference type="ARBA" id="ARBA00022691"/>
    </source>
</evidence>
<dbReference type="NCBIfam" id="TIGR00536">
    <property type="entry name" value="hemK_fam"/>
    <property type="match status" value="1"/>
</dbReference>
<keyword evidence="2 5" id="KW-0808">Transferase</keyword>
<dbReference type="Gene3D" id="1.10.8.10">
    <property type="entry name" value="DNA helicase RuvA subunit, C-terminal domain"/>
    <property type="match status" value="1"/>
</dbReference>
<dbReference type="InterPro" id="IPR004556">
    <property type="entry name" value="HemK-like"/>
</dbReference>
<organism evidence="8 9">
    <name type="scientific">Oceanirhabdus seepicola</name>
    <dbReference type="NCBI Taxonomy" id="2828781"/>
    <lineage>
        <taxon>Bacteria</taxon>
        <taxon>Bacillati</taxon>
        <taxon>Bacillota</taxon>
        <taxon>Clostridia</taxon>
        <taxon>Eubacteriales</taxon>
        <taxon>Clostridiaceae</taxon>
        <taxon>Oceanirhabdus</taxon>
    </lineage>
</organism>
<dbReference type="GO" id="GO:0003676">
    <property type="term" value="F:nucleic acid binding"/>
    <property type="evidence" value="ECO:0007669"/>
    <property type="project" value="InterPro"/>
</dbReference>
<comment type="caution">
    <text evidence="5">Lacks conserved residue(s) required for the propagation of feature annotation.</text>
</comment>
<dbReference type="InterPro" id="IPR019874">
    <property type="entry name" value="RF_methyltr_PrmC"/>
</dbReference>
<dbReference type="Pfam" id="PF17827">
    <property type="entry name" value="PrmC_N"/>
    <property type="match status" value="1"/>
</dbReference>
<dbReference type="InterPro" id="IPR050320">
    <property type="entry name" value="N5-glutamine_MTase"/>
</dbReference>
<dbReference type="HAMAP" id="MF_02126">
    <property type="entry name" value="RF_methyltr_PrmC"/>
    <property type="match status" value="1"/>
</dbReference>
<evidence type="ECO:0000313" key="9">
    <source>
        <dbReference type="Proteomes" id="UP001056429"/>
    </source>
</evidence>
<evidence type="ECO:0000256" key="4">
    <source>
        <dbReference type="ARBA" id="ARBA00048391"/>
    </source>
</evidence>
<dbReference type="AlphaFoldDB" id="A0A9J6P1K0"/>
<feature type="binding site" evidence="5">
    <location>
        <begin position="189"/>
        <end position="192"/>
    </location>
    <ligand>
        <name>substrate</name>
    </ligand>
</feature>